<dbReference type="GO" id="GO:0009060">
    <property type="term" value="P:aerobic respiration"/>
    <property type="evidence" value="ECO:0007669"/>
    <property type="project" value="TreeGrafter"/>
</dbReference>
<dbReference type="CDD" id="cd02809">
    <property type="entry name" value="alpha_hydroxyacid_oxid_FMN"/>
    <property type="match status" value="1"/>
</dbReference>
<dbReference type="GO" id="GO:0010181">
    <property type="term" value="F:FMN binding"/>
    <property type="evidence" value="ECO:0007669"/>
    <property type="project" value="InterPro"/>
</dbReference>
<protein>
    <recommendedName>
        <fullName evidence="8">FMN hydroxy acid dehydrogenase domain-containing protein</fullName>
    </recommendedName>
</protein>
<evidence type="ECO:0000256" key="2">
    <source>
        <dbReference type="ARBA" id="ARBA00022630"/>
    </source>
</evidence>
<feature type="active site" description="Proton acceptor" evidence="6">
    <location>
        <position position="280"/>
    </location>
</feature>
<feature type="binding site" evidence="7">
    <location>
        <begin position="334"/>
        <end position="335"/>
    </location>
    <ligand>
        <name>FMN</name>
        <dbReference type="ChEBI" id="CHEBI:58210"/>
    </ligand>
</feature>
<comment type="cofactor">
    <cofactor evidence="1">
        <name>FMN</name>
        <dbReference type="ChEBI" id="CHEBI:58210"/>
    </cofactor>
</comment>
<feature type="binding site" evidence="7">
    <location>
        <begin position="81"/>
        <end position="83"/>
    </location>
    <ligand>
        <name>FMN</name>
        <dbReference type="ChEBI" id="CHEBI:58210"/>
    </ligand>
</feature>
<comment type="caution">
    <text evidence="9">The sequence shown here is derived from an EMBL/GenBank/DDBJ whole genome shotgun (WGS) entry which is preliminary data.</text>
</comment>
<dbReference type="PROSITE" id="PS00557">
    <property type="entry name" value="FMN_HYDROXY_ACID_DH_1"/>
    <property type="match status" value="1"/>
</dbReference>
<sequence length="397" mass="42483">MSLLKTATNVADFAAAARRRLPRVVWDYLDGGAEDETTLRDNRAGFERLKIMPRVLTGNAKRDQSVELFGTRFASPFMIGPTGLNGLFWPDADLALARAAASADVGFALSTASNNSLEEVAATGPGTRWFQLYPWGDAAFSARLLERAKRSGYSAVIVTVDTLTAGKRERDLRNGFSHELRITPRVVLDGLAHPAWLRSVWLGRGMPRFENLAEFLPPGASASQLADFTRSQRNPSFAWEDIERLKRTWEGPILVKGILASADAVRALEAGADGVVVSNHGGRQLDGAPATIDALPDIVAAIGGRGRVLVDGGFRRGSDIVKAVALGADAVLLGRSTLYGLAAAGQAGATRVLAILRDEVDRTLALAGARSLVDLQQMQIVSSPPSQLRHGALDRVV</sequence>
<feature type="binding site" evidence="7">
    <location>
        <position position="278"/>
    </location>
    <ligand>
        <name>FMN</name>
        <dbReference type="ChEBI" id="CHEBI:58210"/>
    </ligand>
</feature>
<keyword evidence="10" id="KW-1185">Reference proteome</keyword>
<dbReference type="SUPFAM" id="SSF51395">
    <property type="entry name" value="FMN-linked oxidoreductases"/>
    <property type="match status" value="1"/>
</dbReference>
<keyword evidence="4" id="KW-0560">Oxidoreductase</keyword>
<proteinExistence type="inferred from homology"/>
<evidence type="ECO:0000256" key="3">
    <source>
        <dbReference type="ARBA" id="ARBA00022643"/>
    </source>
</evidence>
<evidence type="ECO:0000256" key="1">
    <source>
        <dbReference type="ARBA" id="ARBA00001917"/>
    </source>
</evidence>
<dbReference type="GO" id="GO:0005886">
    <property type="term" value="C:plasma membrane"/>
    <property type="evidence" value="ECO:0007669"/>
    <property type="project" value="TreeGrafter"/>
</dbReference>
<dbReference type="InterPro" id="IPR037396">
    <property type="entry name" value="FMN_HAD"/>
</dbReference>
<feature type="binding site" evidence="7">
    <location>
        <position position="133"/>
    </location>
    <ligand>
        <name>glyoxylate</name>
        <dbReference type="ChEBI" id="CHEBI:36655"/>
    </ligand>
</feature>
<evidence type="ECO:0000313" key="9">
    <source>
        <dbReference type="EMBL" id="KQK31389.1"/>
    </source>
</evidence>
<accession>A0A0Q3I972</accession>
<evidence type="ECO:0000256" key="7">
    <source>
        <dbReference type="PIRSR" id="PIRSR000138-2"/>
    </source>
</evidence>
<evidence type="ECO:0000256" key="6">
    <source>
        <dbReference type="PIRSR" id="PIRSR000138-1"/>
    </source>
</evidence>
<dbReference type="PIRSF" id="PIRSF000138">
    <property type="entry name" value="Al-hdrx_acd_dh"/>
    <property type="match status" value="1"/>
</dbReference>
<feature type="binding site" evidence="7">
    <location>
        <begin position="311"/>
        <end position="315"/>
    </location>
    <ligand>
        <name>FMN</name>
        <dbReference type="ChEBI" id="CHEBI:58210"/>
    </ligand>
</feature>
<feature type="binding site" evidence="7">
    <location>
        <position position="110"/>
    </location>
    <ligand>
        <name>FMN</name>
        <dbReference type="ChEBI" id="CHEBI:58210"/>
    </ligand>
</feature>
<dbReference type="Proteomes" id="UP000051562">
    <property type="component" value="Unassembled WGS sequence"/>
</dbReference>
<feature type="domain" description="FMN hydroxy acid dehydrogenase" evidence="8">
    <location>
        <begin position="2"/>
        <end position="385"/>
    </location>
</feature>
<dbReference type="InterPro" id="IPR008259">
    <property type="entry name" value="FMN_hydac_DH_AS"/>
</dbReference>
<dbReference type="Gene3D" id="3.20.20.70">
    <property type="entry name" value="Aldolase class I"/>
    <property type="match status" value="1"/>
</dbReference>
<gene>
    <name evidence="9" type="ORF">ARD30_02990</name>
</gene>
<dbReference type="GO" id="GO:0004459">
    <property type="term" value="F:L-lactate dehydrogenase (NAD+) activity"/>
    <property type="evidence" value="ECO:0007669"/>
    <property type="project" value="TreeGrafter"/>
</dbReference>
<dbReference type="PANTHER" id="PTHR10578">
    <property type="entry name" value="S -2-HYDROXY-ACID OXIDASE-RELATED"/>
    <property type="match status" value="1"/>
</dbReference>
<dbReference type="AlphaFoldDB" id="A0A0Q3I972"/>
<dbReference type="FunFam" id="3.20.20.70:FF:000029">
    <property type="entry name" value="L-lactate dehydrogenase"/>
    <property type="match status" value="1"/>
</dbReference>
<evidence type="ECO:0000313" key="10">
    <source>
        <dbReference type="Proteomes" id="UP000051562"/>
    </source>
</evidence>
<feature type="binding site" evidence="7">
    <location>
        <position position="168"/>
    </location>
    <ligand>
        <name>glyoxylate</name>
        <dbReference type="ChEBI" id="CHEBI:36655"/>
    </ligand>
</feature>
<evidence type="ECO:0000256" key="4">
    <source>
        <dbReference type="ARBA" id="ARBA00023002"/>
    </source>
</evidence>
<feature type="binding site" evidence="7">
    <location>
        <position position="28"/>
    </location>
    <ligand>
        <name>glyoxylate</name>
        <dbReference type="ChEBI" id="CHEBI:36655"/>
    </ligand>
</feature>
<feature type="binding site" evidence="7">
    <location>
        <position position="159"/>
    </location>
    <ligand>
        <name>FMN</name>
        <dbReference type="ChEBI" id="CHEBI:58210"/>
    </ligand>
</feature>
<comment type="similarity">
    <text evidence="5">Belongs to the FMN-dependent alpha-hydroxy acid dehydrogenase family.</text>
</comment>
<evidence type="ECO:0000256" key="5">
    <source>
        <dbReference type="ARBA" id="ARBA00024042"/>
    </source>
</evidence>
<feature type="binding site" evidence="7">
    <location>
        <position position="280"/>
    </location>
    <ligand>
        <name>glyoxylate</name>
        <dbReference type="ChEBI" id="CHEBI:36655"/>
    </ligand>
</feature>
<dbReference type="InterPro" id="IPR012133">
    <property type="entry name" value="Alpha-hydoxy_acid_DH_FMN"/>
</dbReference>
<reference evidence="9 10" key="1">
    <citation type="submission" date="2015-10" db="EMBL/GenBank/DDBJ databases">
        <title>Draft genome of Bosea thiooxidans.</title>
        <authorList>
            <person name="Wang X."/>
        </authorList>
    </citation>
    <scope>NUCLEOTIDE SEQUENCE [LARGE SCALE GENOMIC DNA]</scope>
    <source>
        <strain evidence="9 10">CGMCC 9174</strain>
    </source>
</reference>
<dbReference type="InterPro" id="IPR013785">
    <property type="entry name" value="Aldolase_TIM"/>
</dbReference>
<feature type="binding site" evidence="7">
    <location>
        <position position="256"/>
    </location>
    <ligand>
        <name>FMN</name>
        <dbReference type="ChEBI" id="CHEBI:58210"/>
    </ligand>
</feature>
<organism evidence="9 10">
    <name type="scientific">Bosea thiooxidans</name>
    <dbReference type="NCBI Taxonomy" id="53254"/>
    <lineage>
        <taxon>Bacteria</taxon>
        <taxon>Pseudomonadati</taxon>
        <taxon>Pseudomonadota</taxon>
        <taxon>Alphaproteobacteria</taxon>
        <taxon>Hyphomicrobiales</taxon>
        <taxon>Boseaceae</taxon>
        <taxon>Bosea</taxon>
    </lineage>
</organism>
<dbReference type="RefSeq" id="WP_055727155.1">
    <property type="nucleotide sequence ID" value="NZ_LMAR01000023.1"/>
</dbReference>
<dbReference type="Pfam" id="PF01070">
    <property type="entry name" value="FMN_dh"/>
    <property type="match status" value="1"/>
</dbReference>
<dbReference type="PANTHER" id="PTHR10578:SF107">
    <property type="entry name" value="2-HYDROXYACID OXIDASE 1"/>
    <property type="match status" value="1"/>
</dbReference>
<dbReference type="PROSITE" id="PS51349">
    <property type="entry name" value="FMN_HYDROXY_ACID_DH_2"/>
    <property type="match status" value="1"/>
</dbReference>
<feature type="binding site" evidence="7">
    <location>
        <position position="131"/>
    </location>
    <ligand>
        <name>FMN</name>
        <dbReference type="ChEBI" id="CHEBI:58210"/>
    </ligand>
</feature>
<feature type="binding site" evidence="7">
    <location>
        <position position="283"/>
    </location>
    <ligand>
        <name>glyoxylate</name>
        <dbReference type="ChEBI" id="CHEBI:36655"/>
    </ligand>
</feature>
<keyword evidence="3 7" id="KW-0288">FMN</keyword>
<dbReference type="InterPro" id="IPR000262">
    <property type="entry name" value="FMN-dep_DH"/>
</dbReference>
<dbReference type="EMBL" id="LMAR01000023">
    <property type="protein sequence ID" value="KQK31389.1"/>
    <property type="molecule type" value="Genomic_DNA"/>
</dbReference>
<evidence type="ECO:0000259" key="8">
    <source>
        <dbReference type="PROSITE" id="PS51349"/>
    </source>
</evidence>
<name>A0A0Q3I972_9HYPH</name>
<keyword evidence="2 7" id="KW-0285">Flavoprotein</keyword>